<dbReference type="Gene3D" id="1.10.1300.10">
    <property type="entry name" value="3'5'-cyclic nucleotide phosphodiesterase, catalytic domain"/>
    <property type="match status" value="1"/>
</dbReference>
<proteinExistence type="predicted"/>
<dbReference type="GO" id="GO:0004114">
    <property type="term" value="F:3',5'-cyclic-nucleotide phosphodiesterase activity"/>
    <property type="evidence" value="ECO:0007669"/>
    <property type="project" value="InterPro"/>
</dbReference>
<dbReference type="InterPro" id="IPR002073">
    <property type="entry name" value="PDEase_catalytic_dom"/>
</dbReference>
<evidence type="ECO:0000256" key="2">
    <source>
        <dbReference type="ARBA" id="ARBA00022801"/>
    </source>
</evidence>
<evidence type="ECO:0000259" key="3">
    <source>
        <dbReference type="PROSITE" id="PS51845"/>
    </source>
</evidence>
<dbReference type="PANTHER" id="PTHR11347">
    <property type="entry name" value="CYCLIC NUCLEOTIDE PHOSPHODIESTERASE"/>
    <property type="match status" value="1"/>
</dbReference>
<dbReference type="GO" id="GO:0007165">
    <property type="term" value="P:signal transduction"/>
    <property type="evidence" value="ECO:0007669"/>
    <property type="project" value="InterPro"/>
</dbReference>
<dbReference type="InterPro" id="IPR036971">
    <property type="entry name" value="PDEase_catalytic_dom_sf"/>
</dbReference>
<dbReference type="SUPFAM" id="SSF109604">
    <property type="entry name" value="HD-domain/PDEase-like"/>
    <property type="match status" value="1"/>
</dbReference>
<reference evidence="4 5" key="1">
    <citation type="submission" date="2019-03" db="EMBL/GenBank/DDBJ databases">
        <title>First draft genome of Liparis tanakae, snailfish: a comprehensive survey of snailfish specific genes.</title>
        <authorList>
            <person name="Kim W."/>
            <person name="Song I."/>
            <person name="Jeong J.-H."/>
            <person name="Kim D."/>
            <person name="Kim S."/>
            <person name="Ryu S."/>
            <person name="Song J.Y."/>
            <person name="Lee S.K."/>
        </authorList>
    </citation>
    <scope>NUCLEOTIDE SEQUENCE [LARGE SCALE GENOMIC DNA]</scope>
    <source>
        <tissue evidence="4">Muscle</tissue>
    </source>
</reference>
<comment type="caution">
    <text evidence="4">The sequence shown here is derived from an EMBL/GenBank/DDBJ whole genome shotgun (WGS) entry which is preliminary data.</text>
</comment>
<dbReference type="Pfam" id="PF00233">
    <property type="entry name" value="PDEase_I"/>
    <property type="match status" value="1"/>
</dbReference>
<evidence type="ECO:0000256" key="1">
    <source>
        <dbReference type="ARBA" id="ARBA00022723"/>
    </source>
</evidence>
<dbReference type="OrthoDB" id="546632at2759"/>
<dbReference type="PROSITE" id="PS51845">
    <property type="entry name" value="PDEASE_I_2"/>
    <property type="match status" value="1"/>
</dbReference>
<sequence length="105" mass="12135">MVLIKCCDISNEVRPMEVAEPWVDCLLEEYFMQSDREKTEGLPVAPFMDREKVTKPTAQIGFIKFVLIPMFEAVMKVNVHNTHHRDTVWLWETLGIPKAVGSESR</sequence>
<organism evidence="4 5">
    <name type="scientific">Liparis tanakae</name>
    <name type="common">Tanaka's snailfish</name>
    <dbReference type="NCBI Taxonomy" id="230148"/>
    <lineage>
        <taxon>Eukaryota</taxon>
        <taxon>Metazoa</taxon>
        <taxon>Chordata</taxon>
        <taxon>Craniata</taxon>
        <taxon>Vertebrata</taxon>
        <taxon>Euteleostomi</taxon>
        <taxon>Actinopterygii</taxon>
        <taxon>Neopterygii</taxon>
        <taxon>Teleostei</taxon>
        <taxon>Neoteleostei</taxon>
        <taxon>Acanthomorphata</taxon>
        <taxon>Eupercaria</taxon>
        <taxon>Perciformes</taxon>
        <taxon>Cottioidei</taxon>
        <taxon>Cottales</taxon>
        <taxon>Liparidae</taxon>
        <taxon>Liparis</taxon>
    </lineage>
</organism>
<dbReference type="EMBL" id="SRLO01020065">
    <property type="protein sequence ID" value="TNN23033.1"/>
    <property type="molecule type" value="Genomic_DNA"/>
</dbReference>
<dbReference type="Proteomes" id="UP000314294">
    <property type="component" value="Unassembled WGS sequence"/>
</dbReference>
<evidence type="ECO:0000313" key="4">
    <source>
        <dbReference type="EMBL" id="TNN23033.1"/>
    </source>
</evidence>
<accession>A0A4Z2E2T2</accession>
<gene>
    <name evidence="4" type="primary">Pde9a_0</name>
    <name evidence="4" type="ORF">EYF80_066850</name>
</gene>
<dbReference type="AlphaFoldDB" id="A0A4Z2E2T2"/>
<evidence type="ECO:0000313" key="5">
    <source>
        <dbReference type="Proteomes" id="UP000314294"/>
    </source>
</evidence>
<protein>
    <submittedName>
        <fullName evidence="4">High affinity cGMP-specific 3',5'-cyclic phosphodiesterase 9A</fullName>
    </submittedName>
</protein>
<keyword evidence="2" id="KW-0378">Hydrolase</keyword>
<feature type="domain" description="PDEase" evidence="3">
    <location>
        <begin position="1"/>
        <end position="105"/>
    </location>
</feature>
<keyword evidence="1" id="KW-0479">Metal-binding</keyword>
<name>A0A4Z2E2T2_9TELE</name>
<dbReference type="GO" id="GO:0046872">
    <property type="term" value="F:metal ion binding"/>
    <property type="evidence" value="ECO:0007669"/>
    <property type="project" value="UniProtKB-KW"/>
</dbReference>
<keyword evidence="5" id="KW-1185">Reference proteome</keyword>